<dbReference type="EMBL" id="CP023691">
    <property type="protein sequence ID" value="QEV55608.1"/>
    <property type="molecule type" value="Genomic_DNA"/>
</dbReference>
<evidence type="ECO:0000313" key="2">
    <source>
        <dbReference type="EMBL" id="QEV55608.1"/>
    </source>
</evidence>
<dbReference type="Proteomes" id="UP000325458">
    <property type="component" value="Chromosome"/>
</dbReference>
<name>A0AAE6TSZ0_STRPT</name>
<organism evidence="2 3">
    <name type="scientific">Streptomyces platensis</name>
    <dbReference type="NCBI Taxonomy" id="58346"/>
    <lineage>
        <taxon>Bacteria</taxon>
        <taxon>Bacillati</taxon>
        <taxon>Actinomycetota</taxon>
        <taxon>Actinomycetes</taxon>
        <taxon>Kitasatosporales</taxon>
        <taxon>Streptomycetaceae</taxon>
        <taxon>Streptomyces</taxon>
    </lineage>
</organism>
<gene>
    <name evidence="2" type="ORF">CP981_31865</name>
</gene>
<dbReference type="PROSITE" id="PS51841">
    <property type="entry name" value="LTD"/>
    <property type="match status" value="1"/>
</dbReference>
<protein>
    <submittedName>
        <fullName evidence="2">Lamin tail domain-containing protein</fullName>
    </submittedName>
</protein>
<reference evidence="2 3" key="1">
    <citation type="submission" date="2017-09" db="EMBL/GenBank/DDBJ databases">
        <authorList>
            <person name="Lee N."/>
            <person name="Cho B.-K."/>
        </authorList>
    </citation>
    <scope>NUCLEOTIDE SEQUENCE [LARGE SCALE GENOMIC DNA]</scope>
    <source>
        <strain evidence="2 3">ATCC 23948</strain>
    </source>
</reference>
<evidence type="ECO:0000259" key="1">
    <source>
        <dbReference type="PROSITE" id="PS51841"/>
    </source>
</evidence>
<accession>A0AAE6TSZ0</accession>
<dbReference type="InterPro" id="IPR001322">
    <property type="entry name" value="Lamin_tail_dom"/>
</dbReference>
<feature type="domain" description="LTD" evidence="1">
    <location>
        <begin position="50"/>
        <end position="177"/>
    </location>
</feature>
<dbReference type="InterPro" id="IPR036415">
    <property type="entry name" value="Lamin_tail_dom_sf"/>
</dbReference>
<dbReference type="KEGG" id="spla:CP981_31865"/>
<dbReference type="SUPFAM" id="SSF74853">
    <property type="entry name" value="Lamin A/C globular tail domain"/>
    <property type="match status" value="1"/>
</dbReference>
<dbReference type="Pfam" id="PF00932">
    <property type="entry name" value="LTD"/>
    <property type="match status" value="1"/>
</dbReference>
<dbReference type="Gene3D" id="2.60.40.1260">
    <property type="entry name" value="Lamin Tail domain"/>
    <property type="match status" value="1"/>
</dbReference>
<sequence>MLFSVQPSHPFASPPHATRVHQTVEGSLLRKRPAVAAAAALAGALSFLAAAPAQAAEYHSALKIRGVQYDAPGRDSNRCSSGNTHQEYLTIKNYSSATINLKGYVVKDATGNRFTFTAGHYLQPGDYVKLRGGHGTDSDRYNVVYRDNCNFLWNNDRDTIYLYKPSGSRSDVHSYTKSGSDSDGDGYIRYHR</sequence>
<proteinExistence type="predicted"/>
<dbReference type="AlphaFoldDB" id="A0AAE6TSZ0"/>
<evidence type="ECO:0000313" key="3">
    <source>
        <dbReference type="Proteomes" id="UP000325458"/>
    </source>
</evidence>